<reference evidence="1" key="1">
    <citation type="journal article" date="2013" name="Environ. Microbiol.">
        <title>Microbiota from the distal guts of lean and obese adolescents exhibit partial functional redundancy besides clear differences in community structure.</title>
        <authorList>
            <person name="Ferrer M."/>
            <person name="Ruiz A."/>
            <person name="Lanza F."/>
            <person name="Haange S.B."/>
            <person name="Oberbach A."/>
            <person name="Till H."/>
            <person name="Bargiela R."/>
            <person name="Campoy C."/>
            <person name="Segura M.T."/>
            <person name="Richter M."/>
            <person name="von Bergen M."/>
            <person name="Seifert J."/>
            <person name="Suarez A."/>
        </authorList>
    </citation>
    <scope>NUCLEOTIDE SEQUENCE</scope>
</reference>
<evidence type="ECO:0000313" key="1">
    <source>
        <dbReference type="EMBL" id="EKC63367.1"/>
    </source>
</evidence>
<protein>
    <submittedName>
        <fullName evidence="1">Uncharacterized protein</fullName>
    </submittedName>
</protein>
<name>K1SRS3_9ZZZZ</name>
<accession>K1SRS3</accession>
<dbReference type="EMBL" id="AJWZ01005156">
    <property type="protein sequence ID" value="EKC63367.1"/>
    <property type="molecule type" value="Genomic_DNA"/>
</dbReference>
<dbReference type="AlphaFoldDB" id="K1SRS3"/>
<gene>
    <name evidence="1" type="ORF">OBE_07500</name>
</gene>
<sequence length="38" mass="4555">MIAITARRILMLDYLSLDKAQLRQKQRLLQKSYDDFKA</sequence>
<feature type="non-terminal residue" evidence="1">
    <location>
        <position position="38"/>
    </location>
</feature>
<comment type="caution">
    <text evidence="1">The sequence shown here is derived from an EMBL/GenBank/DDBJ whole genome shotgun (WGS) entry which is preliminary data.</text>
</comment>
<organism evidence="1">
    <name type="scientific">human gut metagenome</name>
    <dbReference type="NCBI Taxonomy" id="408170"/>
    <lineage>
        <taxon>unclassified sequences</taxon>
        <taxon>metagenomes</taxon>
        <taxon>organismal metagenomes</taxon>
    </lineage>
</organism>
<proteinExistence type="predicted"/>